<dbReference type="InterPro" id="IPR002487">
    <property type="entry name" value="TF_Kbox"/>
</dbReference>
<dbReference type="InterPro" id="IPR002100">
    <property type="entry name" value="TF_MADSbox"/>
</dbReference>
<evidence type="ECO:0000256" key="1">
    <source>
        <dbReference type="ARBA" id="ARBA00004123"/>
    </source>
</evidence>
<evidence type="ECO:0000259" key="7">
    <source>
        <dbReference type="PROSITE" id="PS51297"/>
    </source>
</evidence>
<sequence>MGRGKIEMKAIENQCNRQVTFNKRRKCLFKKANELFVLCDAQVAVIVFSNTGKLFENASSSMKRILERYSTVSGLQLCQNEYEHMLCEFATHRTENEKLHDKLRHMQGEDLDSLPPSELDHLQQTLELAARKVRDRRVVGLERKWAFLNQGVYENQNGYGQASCEAAVVSPVGNALPLPEFRVQPVQPNLHNTEY</sequence>
<dbReference type="InterPro" id="IPR050142">
    <property type="entry name" value="MADS-box/MEF2_TF"/>
</dbReference>
<name>A0A8F2Z0K5_CUNLA</name>
<dbReference type="Pfam" id="PF00319">
    <property type="entry name" value="SRF-TF"/>
    <property type="match status" value="1"/>
</dbReference>
<evidence type="ECO:0000259" key="6">
    <source>
        <dbReference type="PROSITE" id="PS50066"/>
    </source>
</evidence>
<keyword evidence="5" id="KW-0539">Nucleus</keyword>
<keyword evidence="4" id="KW-0804">Transcription</keyword>
<feature type="domain" description="MADS-box" evidence="6">
    <location>
        <begin position="1"/>
        <end position="61"/>
    </location>
</feature>
<gene>
    <name evidence="8" type="primary">MADS29</name>
</gene>
<dbReference type="SMART" id="SM00432">
    <property type="entry name" value="MADS"/>
    <property type="match status" value="1"/>
</dbReference>
<dbReference type="SUPFAM" id="SSF55455">
    <property type="entry name" value="SRF-like"/>
    <property type="match status" value="1"/>
</dbReference>
<dbReference type="GO" id="GO:0003700">
    <property type="term" value="F:DNA-binding transcription factor activity"/>
    <property type="evidence" value="ECO:0007669"/>
    <property type="project" value="InterPro"/>
</dbReference>
<reference evidence="8" key="1">
    <citation type="submission" date="2020-02" db="EMBL/GenBank/DDBJ databases">
        <title>Genome-wide identification and analysis of the MADS-box gene family in Cunninghamia lanceolate (Lamb.) Hook.</title>
        <authorList>
            <person name="Xie Y."/>
        </authorList>
    </citation>
    <scope>NUCLEOTIDE SEQUENCE</scope>
</reference>
<dbReference type="EMBL" id="MT103496">
    <property type="protein sequence ID" value="QWX93768.1"/>
    <property type="molecule type" value="mRNA"/>
</dbReference>
<evidence type="ECO:0000256" key="3">
    <source>
        <dbReference type="ARBA" id="ARBA00023125"/>
    </source>
</evidence>
<dbReference type="CDD" id="cd00265">
    <property type="entry name" value="MADS_MEF2_like"/>
    <property type="match status" value="1"/>
</dbReference>
<evidence type="ECO:0000313" key="8">
    <source>
        <dbReference type="EMBL" id="QWX93768.1"/>
    </source>
</evidence>
<proteinExistence type="evidence at transcript level"/>
<protein>
    <submittedName>
        <fullName evidence="8">MADS-box protein 29</fullName>
    </submittedName>
</protein>
<dbReference type="AlphaFoldDB" id="A0A8F2Z0K5"/>
<dbReference type="PANTHER" id="PTHR48019">
    <property type="entry name" value="SERUM RESPONSE FACTOR HOMOLOG"/>
    <property type="match status" value="1"/>
</dbReference>
<comment type="subcellular location">
    <subcellularLocation>
        <location evidence="1">Nucleus</location>
    </subcellularLocation>
</comment>
<dbReference type="PROSITE" id="PS50066">
    <property type="entry name" value="MADS_BOX_2"/>
    <property type="match status" value="1"/>
</dbReference>
<evidence type="ECO:0000256" key="2">
    <source>
        <dbReference type="ARBA" id="ARBA00023015"/>
    </source>
</evidence>
<keyword evidence="3" id="KW-0238">DNA-binding</keyword>
<dbReference type="GO" id="GO:0046983">
    <property type="term" value="F:protein dimerization activity"/>
    <property type="evidence" value="ECO:0007669"/>
    <property type="project" value="InterPro"/>
</dbReference>
<dbReference type="Pfam" id="PF01486">
    <property type="entry name" value="K-box"/>
    <property type="match status" value="1"/>
</dbReference>
<dbReference type="GO" id="GO:0045944">
    <property type="term" value="P:positive regulation of transcription by RNA polymerase II"/>
    <property type="evidence" value="ECO:0007669"/>
    <property type="project" value="InterPro"/>
</dbReference>
<dbReference type="GO" id="GO:0000977">
    <property type="term" value="F:RNA polymerase II transcription regulatory region sequence-specific DNA binding"/>
    <property type="evidence" value="ECO:0007669"/>
    <property type="project" value="InterPro"/>
</dbReference>
<feature type="domain" description="K-box" evidence="7">
    <location>
        <begin position="82"/>
        <end position="170"/>
    </location>
</feature>
<dbReference type="Gene3D" id="3.40.1810.10">
    <property type="entry name" value="Transcription factor, MADS-box"/>
    <property type="match status" value="1"/>
</dbReference>
<dbReference type="InterPro" id="IPR036879">
    <property type="entry name" value="TF_MADSbox_sf"/>
</dbReference>
<dbReference type="InterPro" id="IPR033896">
    <property type="entry name" value="MEF2-like_N"/>
</dbReference>
<dbReference type="PRINTS" id="PR00404">
    <property type="entry name" value="MADSDOMAIN"/>
</dbReference>
<dbReference type="PROSITE" id="PS51297">
    <property type="entry name" value="K_BOX"/>
    <property type="match status" value="1"/>
</dbReference>
<organism evidence="8">
    <name type="scientific">Cunninghamia lanceolata</name>
    <name type="common">China fir</name>
    <name type="synonym">Pinus lanceolata</name>
    <dbReference type="NCBI Taxonomy" id="28977"/>
    <lineage>
        <taxon>Eukaryota</taxon>
        <taxon>Viridiplantae</taxon>
        <taxon>Streptophyta</taxon>
        <taxon>Embryophyta</taxon>
        <taxon>Tracheophyta</taxon>
        <taxon>Spermatophyta</taxon>
        <taxon>Pinopsida</taxon>
        <taxon>Pinidae</taxon>
        <taxon>Conifers II</taxon>
        <taxon>Cupressales</taxon>
        <taxon>Cupressaceae</taxon>
        <taxon>Cunninghamia</taxon>
    </lineage>
</organism>
<dbReference type="GO" id="GO:0005634">
    <property type="term" value="C:nucleus"/>
    <property type="evidence" value="ECO:0007669"/>
    <property type="project" value="UniProtKB-SubCell"/>
</dbReference>
<accession>A0A8F2Z0K5</accession>
<keyword evidence="2" id="KW-0805">Transcription regulation</keyword>
<evidence type="ECO:0000256" key="4">
    <source>
        <dbReference type="ARBA" id="ARBA00023163"/>
    </source>
</evidence>
<evidence type="ECO:0000256" key="5">
    <source>
        <dbReference type="ARBA" id="ARBA00023242"/>
    </source>
</evidence>